<dbReference type="OrthoDB" id="10261027at2759"/>
<dbReference type="GO" id="GO:0005524">
    <property type="term" value="F:ATP binding"/>
    <property type="evidence" value="ECO:0007669"/>
    <property type="project" value="InterPro"/>
</dbReference>
<accession>A0A6A4GX08</accession>
<feature type="domain" description="Protein kinase" evidence="1">
    <location>
        <begin position="1"/>
        <end position="79"/>
    </location>
</feature>
<dbReference type="GO" id="GO:0005737">
    <property type="term" value="C:cytoplasm"/>
    <property type="evidence" value="ECO:0007669"/>
    <property type="project" value="TreeGrafter"/>
</dbReference>
<sequence>IVAGMTYLHSMDIVHTDLKGISLTLCGSSHNALVADFGLSQAIDDMRRTLQWMALECLDGNPETIVSDVYSLGLIIWEV</sequence>
<feature type="non-terminal residue" evidence="2">
    <location>
        <position position="79"/>
    </location>
</feature>
<organism evidence="2 3">
    <name type="scientific">Gymnopus androsaceus JB14</name>
    <dbReference type="NCBI Taxonomy" id="1447944"/>
    <lineage>
        <taxon>Eukaryota</taxon>
        <taxon>Fungi</taxon>
        <taxon>Dikarya</taxon>
        <taxon>Basidiomycota</taxon>
        <taxon>Agaricomycotina</taxon>
        <taxon>Agaricomycetes</taxon>
        <taxon>Agaricomycetidae</taxon>
        <taxon>Agaricales</taxon>
        <taxon>Marasmiineae</taxon>
        <taxon>Omphalotaceae</taxon>
        <taxon>Gymnopus</taxon>
    </lineage>
</organism>
<keyword evidence="2" id="KW-0418">Kinase</keyword>
<dbReference type="Proteomes" id="UP000799118">
    <property type="component" value="Unassembled WGS sequence"/>
</dbReference>
<dbReference type="EMBL" id="ML769659">
    <property type="protein sequence ID" value="KAE9390402.1"/>
    <property type="molecule type" value="Genomic_DNA"/>
</dbReference>
<dbReference type="Pfam" id="PF07714">
    <property type="entry name" value="PK_Tyr_Ser-Thr"/>
    <property type="match status" value="1"/>
</dbReference>
<gene>
    <name evidence="2" type="ORF">BT96DRAFT_775131</name>
</gene>
<dbReference type="GO" id="GO:0004672">
    <property type="term" value="F:protein kinase activity"/>
    <property type="evidence" value="ECO:0007669"/>
    <property type="project" value="InterPro"/>
</dbReference>
<dbReference type="InterPro" id="IPR050167">
    <property type="entry name" value="Ser_Thr_protein_kinase"/>
</dbReference>
<dbReference type="GO" id="GO:0007165">
    <property type="term" value="P:signal transduction"/>
    <property type="evidence" value="ECO:0007669"/>
    <property type="project" value="TreeGrafter"/>
</dbReference>
<reference evidence="2" key="1">
    <citation type="journal article" date="2019" name="Environ. Microbiol.">
        <title>Fungal ecological strategies reflected in gene transcription - a case study of two litter decomposers.</title>
        <authorList>
            <person name="Barbi F."/>
            <person name="Kohler A."/>
            <person name="Barry K."/>
            <person name="Baskaran P."/>
            <person name="Daum C."/>
            <person name="Fauchery L."/>
            <person name="Ihrmark K."/>
            <person name="Kuo A."/>
            <person name="LaButti K."/>
            <person name="Lipzen A."/>
            <person name="Morin E."/>
            <person name="Grigoriev I.V."/>
            <person name="Henrissat B."/>
            <person name="Lindahl B."/>
            <person name="Martin F."/>
        </authorList>
    </citation>
    <scope>NUCLEOTIDE SEQUENCE</scope>
    <source>
        <strain evidence="2">JB14</strain>
    </source>
</reference>
<dbReference type="InterPro" id="IPR001245">
    <property type="entry name" value="Ser-Thr/Tyr_kinase_cat_dom"/>
</dbReference>
<evidence type="ECO:0000313" key="2">
    <source>
        <dbReference type="EMBL" id="KAE9390402.1"/>
    </source>
</evidence>
<evidence type="ECO:0000259" key="1">
    <source>
        <dbReference type="PROSITE" id="PS50011"/>
    </source>
</evidence>
<proteinExistence type="predicted"/>
<name>A0A6A4GX08_9AGAR</name>
<dbReference type="AlphaFoldDB" id="A0A6A4GX08"/>
<dbReference type="InterPro" id="IPR000719">
    <property type="entry name" value="Prot_kinase_dom"/>
</dbReference>
<dbReference type="SUPFAM" id="SSF56112">
    <property type="entry name" value="Protein kinase-like (PK-like)"/>
    <property type="match status" value="1"/>
</dbReference>
<dbReference type="PROSITE" id="PS50011">
    <property type="entry name" value="PROTEIN_KINASE_DOM"/>
    <property type="match status" value="1"/>
</dbReference>
<protein>
    <submittedName>
        <fullName evidence="2">Kinase-like protein</fullName>
    </submittedName>
</protein>
<keyword evidence="2" id="KW-0808">Transferase</keyword>
<feature type="non-terminal residue" evidence="2">
    <location>
        <position position="1"/>
    </location>
</feature>
<evidence type="ECO:0000313" key="3">
    <source>
        <dbReference type="Proteomes" id="UP000799118"/>
    </source>
</evidence>
<dbReference type="PANTHER" id="PTHR23257">
    <property type="entry name" value="SERINE-THREONINE PROTEIN KINASE"/>
    <property type="match status" value="1"/>
</dbReference>
<dbReference type="InterPro" id="IPR011009">
    <property type="entry name" value="Kinase-like_dom_sf"/>
</dbReference>
<keyword evidence="3" id="KW-1185">Reference proteome</keyword>
<dbReference type="Gene3D" id="1.10.510.10">
    <property type="entry name" value="Transferase(Phosphotransferase) domain 1"/>
    <property type="match status" value="1"/>
</dbReference>